<keyword evidence="5" id="KW-0597">Phosphoprotein</keyword>
<dbReference type="PRINTS" id="PR00120">
    <property type="entry name" value="HATPASE"/>
</dbReference>
<keyword evidence="13 17" id="KW-1133">Transmembrane helix</keyword>
<dbReference type="Gene3D" id="6.10.140.890">
    <property type="match status" value="1"/>
</dbReference>
<comment type="similarity">
    <text evidence="3">Belongs to the cation transport ATPase (P-type) (TC 3.A.3) family. Type IIIA subfamily.</text>
</comment>
<dbReference type="InterPro" id="IPR059000">
    <property type="entry name" value="ATPase_P-type_domA"/>
</dbReference>
<reference evidence="19" key="2">
    <citation type="journal article" date="2023" name="Plants (Basel)">
        <title>Annotation of the Turnera subulata (Passifloraceae) Draft Genome Reveals the S-Locus Evolved after the Divergence of Turneroideae from Passifloroideae in a Stepwise Manner.</title>
        <authorList>
            <person name="Henning P.M."/>
            <person name="Roalson E.H."/>
            <person name="Mir W."/>
            <person name="McCubbin A.G."/>
            <person name="Shore J.S."/>
        </authorList>
    </citation>
    <scope>NUCLEOTIDE SEQUENCE</scope>
    <source>
        <strain evidence="19">F60SS</strain>
    </source>
</reference>
<dbReference type="PANTHER" id="PTHR42861">
    <property type="entry name" value="CALCIUM-TRANSPORTING ATPASE"/>
    <property type="match status" value="1"/>
</dbReference>
<evidence type="ECO:0000313" key="19">
    <source>
        <dbReference type="EMBL" id="KAJ4846787.1"/>
    </source>
</evidence>
<evidence type="ECO:0000259" key="18">
    <source>
        <dbReference type="SMART" id="SM00831"/>
    </source>
</evidence>
<proteinExistence type="inferred from homology"/>
<dbReference type="Pfam" id="PF00400">
    <property type="entry name" value="WD40"/>
    <property type="match status" value="2"/>
</dbReference>
<keyword evidence="20" id="KW-1185">Reference proteome</keyword>
<protein>
    <recommendedName>
        <fullName evidence="4">WD repeat-containing protein 76</fullName>
    </recommendedName>
</protein>
<gene>
    <name evidence="19" type="primary">AHA8_1</name>
    <name evidence="19" type="ORF">Tsubulata_014101</name>
</gene>
<dbReference type="Pfam" id="PF00702">
    <property type="entry name" value="Hydrolase"/>
    <property type="match status" value="1"/>
</dbReference>
<evidence type="ECO:0000256" key="3">
    <source>
        <dbReference type="ARBA" id="ARBA00008804"/>
    </source>
</evidence>
<dbReference type="GO" id="GO:0005524">
    <property type="term" value="F:ATP binding"/>
    <property type="evidence" value="ECO:0007669"/>
    <property type="project" value="UniProtKB-KW"/>
</dbReference>
<evidence type="ECO:0000256" key="8">
    <source>
        <dbReference type="ARBA" id="ARBA00022723"/>
    </source>
</evidence>
<dbReference type="FunFam" id="2.130.10.10:FF:000180">
    <property type="entry name" value="WD repeat-containing protein 76"/>
    <property type="match status" value="1"/>
</dbReference>
<evidence type="ECO:0000256" key="11">
    <source>
        <dbReference type="ARBA" id="ARBA00022840"/>
    </source>
</evidence>
<organism evidence="19 20">
    <name type="scientific">Turnera subulata</name>
    <dbReference type="NCBI Taxonomy" id="218843"/>
    <lineage>
        <taxon>Eukaryota</taxon>
        <taxon>Viridiplantae</taxon>
        <taxon>Streptophyta</taxon>
        <taxon>Embryophyta</taxon>
        <taxon>Tracheophyta</taxon>
        <taxon>Spermatophyta</taxon>
        <taxon>Magnoliopsida</taxon>
        <taxon>eudicotyledons</taxon>
        <taxon>Gunneridae</taxon>
        <taxon>Pentapetalae</taxon>
        <taxon>rosids</taxon>
        <taxon>fabids</taxon>
        <taxon>Malpighiales</taxon>
        <taxon>Passifloraceae</taxon>
        <taxon>Turnera</taxon>
    </lineage>
</organism>
<evidence type="ECO:0000256" key="16">
    <source>
        <dbReference type="SAM" id="MobiDB-lite"/>
    </source>
</evidence>
<keyword evidence="10" id="KW-0547">Nucleotide-binding</keyword>
<evidence type="ECO:0000256" key="7">
    <source>
        <dbReference type="ARBA" id="ARBA00022692"/>
    </source>
</evidence>
<evidence type="ECO:0000256" key="17">
    <source>
        <dbReference type="SAM" id="Phobius"/>
    </source>
</evidence>
<comment type="subcellular location">
    <subcellularLocation>
        <location evidence="2">Membrane</location>
        <topology evidence="2">Multi-pass membrane protein</topology>
    </subcellularLocation>
</comment>
<dbReference type="Proteomes" id="UP001141552">
    <property type="component" value="Unassembled WGS sequence"/>
</dbReference>
<dbReference type="InterPro" id="IPR023299">
    <property type="entry name" value="ATPase_P-typ_cyto_dom_N"/>
</dbReference>
<feature type="compositionally biased region" description="Low complexity" evidence="16">
    <location>
        <begin position="839"/>
        <end position="858"/>
    </location>
</feature>
<dbReference type="Gene3D" id="1.20.1110.10">
    <property type="entry name" value="Calcium-transporting ATPase, transmembrane domain"/>
    <property type="match status" value="1"/>
</dbReference>
<dbReference type="InterPro" id="IPR001680">
    <property type="entry name" value="WD40_rpt"/>
</dbReference>
<evidence type="ECO:0000256" key="5">
    <source>
        <dbReference type="ARBA" id="ARBA00022553"/>
    </source>
</evidence>
<dbReference type="SUPFAM" id="SSF81665">
    <property type="entry name" value="Calcium ATPase, transmembrane domain M"/>
    <property type="match status" value="1"/>
</dbReference>
<dbReference type="InterPro" id="IPR001757">
    <property type="entry name" value="P_typ_ATPase"/>
</dbReference>
<dbReference type="GO" id="GO:0046872">
    <property type="term" value="F:metal ion binding"/>
    <property type="evidence" value="ECO:0007669"/>
    <property type="project" value="UniProtKB-KW"/>
</dbReference>
<dbReference type="SMART" id="SM00831">
    <property type="entry name" value="Cation_ATPase_N"/>
    <property type="match status" value="1"/>
</dbReference>
<dbReference type="FunFam" id="2.70.150.10:FF:000004">
    <property type="entry name" value="Plasma membrane ATPase"/>
    <property type="match status" value="1"/>
</dbReference>
<keyword evidence="12" id="KW-0460">Magnesium</keyword>
<dbReference type="FunFam" id="3.40.1110.10:FF:000004">
    <property type="entry name" value="Plasma membrane ATPase"/>
    <property type="match status" value="1"/>
</dbReference>
<evidence type="ECO:0000256" key="9">
    <source>
        <dbReference type="ARBA" id="ARBA00022737"/>
    </source>
</evidence>
<dbReference type="SUPFAM" id="SSF56784">
    <property type="entry name" value="HAD-like"/>
    <property type="match status" value="1"/>
</dbReference>
<dbReference type="PRINTS" id="PR00119">
    <property type="entry name" value="CATATPASE"/>
</dbReference>
<dbReference type="Gene3D" id="3.40.50.1000">
    <property type="entry name" value="HAD superfamily/HAD-like"/>
    <property type="match status" value="1"/>
</dbReference>
<evidence type="ECO:0000256" key="2">
    <source>
        <dbReference type="ARBA" id="ARBA00004141"/>
    </source>
</evidence>
<dbReference type="PROSITE" id="PS50294">
    <property type="entry name" value="WD_REPEATS_REGION"/>
    <property type="match status" value="1"/>
</dbReference>
<evidence type="ECO:0000256" key="4">
    <source>
        <dbReference type="ARBA" id="ARBA00021234"/>
    </source>
</evidence>
<keyword evidence="11" id="KW-0067">ATP-binding</keyword>
<dbReference type="InterPro" id="IPR023214">
    <property type="entry name" value="HAD_sf"/>
</dbReference>
<feature type="transmembrane region" description="Helical" evidence="17">
    <location>
        <begin position="603"/>
        <end position="625"/>
    </location>
</feature>
<dbReference type="SUPFAM" id="SSF81653">
    <property type="entry name" value="Calcium ATPase, transduction domain A"/>
    <property type="match status" value="1"/>
</dbReference>
<accession>A0A9Q0GDG6</accession>
<dbReference type="InterPro" id="IPR015943">
    <property type="entry name" value="WD40/YVTN_repeat-like_dom_sf"/>
</dbReference>
<dbReference type="SMART" id="SM00320">
    <property type="entry name" value="WD40"/>
    <property type="match status" value="6"/>
</dbReference>
<evidence type="ECO:0000256" key="1">
    <source>
        <dbReference type="ARBA" id="ARBA00002530"/>
    </source>
</evidence>
<keyword evidence="8" id="KW-0479">Metal-binding</keyword>
<feature type="transmembrane region" description="Helical" evidence="17">
    <location>
        <begin position="645"/>
        <end position="665"/>
    </location>
</feature>
<evidence type="ECO:0000256" key="6">
    <source>
        <dbReference type="ARBA" id="ARBA00022574"/>
    </source>
</evidence>
<comment type="caution">
    <text evidence="19">The sequence shown here is derived from an EMBL/GenBank/DDBJ whole genome shotgun (WGS) entry which is preliminary data.</text>
</comment>
<dbReference type="PROSITE" id="PS50082">
    <property type="entry name" value="WD_REPEATS_2"/>
    <property type="match status" value="1"/>
</dbReference>
<dbReference type="PROSITE" id="PS00678">
    <property type="entry name" value="WD_REPEATS_1"/>
    <property type="match status" value="1"/>
</dbReference>
<keyword evidence="7 17" id="KW-0812">Transmembrane</keyword>
<feature type="transmembrane region" description="Helical" evidence="17">
    <location>
        <begin position="98"/>
        <end position="114"/>
    </location>
</feature>
<feature type="transmembrane region" description="Helical" evidence="17">
    <location>
        <begin position="63"/>
        <end position="86"/>
    </location>
</feature>
<feature type="region of interest" description="Disordered" evidence="16">
    <location>
        <begin position="839"/>
        <end position="917"/>
    </location>
</feature>
<dbReference type="SUPFAM" id="SSF50978">
    <property type="entry name" value="WD40 repeat-like"/>
    <property type="match status" value="1"/>
</dbReference>
<dbReference type="InterPro" id="IPR004014">
    <property type="entry name" value="ATPase_P-typ_cation-transptr_N"/>
</dbReference>
<evidence type="ECO:0000256" key="10">
    <source>
        <dbReference type="ARBA" id="ARBA00022741"/>
    </source>
</evidence>
<dbReference type="InterPro" id="IPR036412">
    <property type="entry name" value="HAD-like_sf"/>
</dbReference>
<dbReference type="GO" id="GO:0016020">
    <property type="term" value="C:membrane"/>
    <property type="evidence" value="ECO:0007669"/>
    <property type="project" value="UniProtKB-SubCell"/>
</dbReference>
<dbReference type="InterPro" id="IPR008250">
    <property type="entry name" value="ATPase_P-typ_transduc_dom_A_sf"/>
</dbReference>
<keyword evidence="14 17" id="KW-0472">Membrane</keyword>
<dbReference type="Pfam" id="PF00122">
    <property type="entry name" value="E1-E2_ATPase"/>
    <property type="match status" value="1"/>
</dbReference>
<dbReference type="EMBL" id="JAKUCV010001340">
    <property type="protein sequence ID" value="KAJ4846787.1"/>
    <property type="molecule type" value="Genomic_DNA"/>
</dbReference>
<keyword evidence="9" id="KW-0677">Repeat</keyword>
<evidence type="ECO:0000256" key="13">
    <source>
        <dbReference type="ARBA" id="ARBA00022989"/>
    </source>
</evidence>
<feature type="repeat" description="WD" evidence="15">
    <location>
        <begin position="1124"/>
        <end position="1160"/>
    </location>
</feature>
<dbReference type="InterPro" id="IPR019775">
    <property type="entry name" value="WD40_repeat_CS"/>
</dbReference>
<dbReference type="GO" id="GO:0016887">
    <property type="term" value="F:ATP hydrolysis activity"/>
    <property type="evidence" value="ECO:0007669"/>
    <property type="project" value="InterPro"/>
</dbReference>
<dbReference type="Gene3D" id="2.70.150.10">
    <property type="entry name" value="Calcium-transporting ATPase, cytoplasmic transduction domain A"/>
    <property type="match status" value="1"/>
</dbReference>
<evidence type="ECO:0000256" key="15">
    <source>
        <dbReference type="PROSITE-ProRule" id="PRU00221"/>
    </source>
</evidence>
<dbReference type="Gene3D" id="3.40.1110.10">
    <property type="entry name" value="Calcium-transporting ATPase, cytoplasmic domain N"/>
    <property type="match status" value="1"/>
</dbReference>
<reference evidence="19" key="1">
    <citation type="submission" date="2022-02" db="EMBL/GenBank/DDBJ databases">
        <authorList>
            <person name="Henning P.M."/>
            <person name="McCubbin A.G."/>
            <person name="Shore J.S."/>
        </authorList>
    </citation>
    <scope>NUCLEOTIDE SEQUENCE</scope>
    <source>
        <strain evidence="19">F60SS</strain>
        <tissue evidence="19">Leaves</tissue>
    </source>
</reference>
<evidence type="ECO:0000256" key="12">
    <source>
        <dbReference type="ARBA" id="ARBA00022842"/>
    </source>
</evidence>
<keyword evidence="6 15" id="KW-0853">WD repeat</keyword>
<evidence type="ECO:0000256" key="14">
    <source>
        <dbReference type="ARBA" id="ARBA00023136"/>
    </source>
</evidence>
<comment type="function">
    <text evidence="1">Specifically binds 5-hydroxymethylcytosine (5hmC), suggesting that it acts as a specific reader of 5hmC.</text>
</comment>
<feature type="domain" description="Cation-transporting P-type ATPase N-terminal" evidence="18">
    <location>
        <begin position="15"/>
        <end position="87"/>
    </location>
</feature>
<feature type="transmembrane region" description="Helical" evidence="17">
    <location>
        <begin position="566"/>
        <end position="583"/>
    </location>
</feature>
<evidence type="ECO:0000313" key="20">
    <source>
        <dbReference type="Proteomes" id="UP001141552"/>
    </source>
</evidence>
<feature type="compositionally biased region" description="Basic and acidic residues" evidence="16">
    <location>
        <begin position="895"/>
        <end position="904"/>
    </location>
</feature>
<feature type="transmembrane region" description="Helical" evidence="17">
    <location>
        <begin position="672"/>
        <end position="692"/>
    </location>
</feature>
<dbReference type="InterPro" id="IPR036322">
    <property type="entry name" value="WD40_repeat_dom_sf"/>
</dbReference>
<name>A0A9Q0GDG6_9ROSI</name>
<sequence>MADISLEEIKNETVDLEKIPIEEVFKQLKCTREGLSSAEGEKRLQIFGPNKLEEKKESKVLKFLGFMWNPLSWVMEAAAIMAIVMANGGGRAPDWQDFVGIVVLLVINSTISFIEENNAGNAAAALMAGLAPKTKVLRDGKWSEQEAAILVPGDMISIKLGDIVPADARLLEGDPLKIDQSALTGESLPVTKNPGAEVFSGSTCKQGEIEAVVIATGVHTFFGKAAHLVDSTNNVGHFQKVFPKDMEVDTLMLLAARASRTENQDAIDASIVGMLSDPKEARAGITEVHFLPFNPVEKRTAITYIDANGDWHRSSKGAPEQIIDLCELKGETRKKAHEIIDNFADRGLRALGVAYQTVPEKNKEGAGAPWEFVGLLPLFDPPRHDSAETIRRALELGVNVKMITGDQLAIGKETGRRLGMGTNMYPSSSLLGESKDESIASIPIDELIEKADGFAGVFPEHKYEIVKRLQERNHICGMTGDGVNDAPALKKADIGIAVADATDAARSASDIVLTEPGLSVIISAVLTSRAIFQRMKNYTIYAVSITIRIVMGFMLVALIWKFDFSPFMVLIIAILNDGTIMTISKDRVKPSPVPDSWRLKEIFATGVVLGAYQAIMTVADQMSLMQLFTFKLVLSARHSSLSPDLGAGPSLNAPAATLIAVYASWSFARIHGIGWGWAGAIWVYSLVTYFPLDILKFIIRYALTGQAWDNMLDNKTAFTTKKDYGKGEREAQWAQAQRTLHGLQQPEAMFHEKKSSHGEMSEIAEQAKRRAEVARLRELNTLKGHVESVAKLKGIDIDTIQQNYTKLTEYERKRLENIRRNAEMIAALNLHSTASQLSAAATAAKRQRSQSSSKTYKLSPKKKPKNDEPVVIRRSLRTRGMPPDFTGLSVDSDESPVKVEEPFTRQKPSPKVLGPLKMGDVFDGSGSGRAIAELILSVEKKPDSGDLVKREFGGVEKKELGGEKSMVEVEKRGFQGSVDLESMSLEPENIARVMPGRIMVVKFMPCEEVMMVAAGNKFGNVAFWNVEGGGEGDDGIYLYRPHSSPVSGILFQQSCLSKIYTSCYDGFVRLMDAEKEVFDLVYSSDNAIFSLSQRPDDSKSLCFGEGRGMVNVWDERKGGFSSQWNLHEDRINSIDFNSQNPYIMSTGSTDGTACLWDLRSIREDKPKSLKILNHRRAVHSAYFSPSGSALATTSADDTVGILSGVDFEDTSMIHHNNQTGRWISSFRAIWGWDDSCVFIGNMKRAVDVIFPAKRREIMTLQSPHMFDAHPFKAGTLAGATSGGQVYIWTPSSQ</sequence>
<feature type="transmembrane region" description="Helical" evidence="17">
    <location>
        <begin position="538"/>
        <end position="560"/>
    </location>
</feature>
<dbReference type="SUPFAM" id="SSF81660">
    <property type="entry name" value="Metal cation-transporting ATPase, ATP-binding domain N"/>
    <property type="match status" value="1"/>
</dbReference>
<dbReference type="OrthoDB" id="116380at2759"/>
<dbReference type="NCBIfam" id="TIGR01494">
    <property type="entry name" value="ATPase_P-type"/>
    <property type="match status" value="1"/>
</dbReference>
<dbReference type="Gene3D" id="2.130.10.10">
    <property type="entry name" value="YVTN repeat-like/Quinoprotein amine dehydrogenase"/>
    <property type="match status" value="1"/>
</dbReference>
<dbReference type="FunFam" id="3.40.50.1000:FF:000211">
    <property type="entry name" value="Plasma membrane ATPase"/>
    <property type="match status" value="1"/>
</dbReference>
<dbReference type="Pfam" id="PF00690">
    <property type="entry name" value="Cation_ATPase_N"/>
    <property type="match status" value="1"/>
</dbReference>
<dbReference type="InterPro" id="IPR023298">
    <property type="entry name" value="ATPase_P-typ_TM_dom_sf"/>
</dbReference>